<comment type="caution">
    <text evidence="2">The sequence shown here is derived from an EMBL/GenBank/DDBJ whole genome shotgun (WGS) entry which is preliminary data.</text>
</comment>
<sequence length="67" mass="7737">MVLHQDYDDEPQAFKATLSFVEAFRLGETEDEAEEQSLLDDQHKLEAKPLCTEITPNKTQTRGRSER</sequence>
<dbReference type="HOGENOM" id="CLU_2818034_0_0_1"/>
<organism evidence="2 3">
    <name type="scientific">Phytophthora nicotianae P1569</name>
    <dbReference type="NCBI Taxonomy" id="1317065"/>
    <lineage>
        <taxon>Eukaryota</taxon>
        <taxon>Sar</taxon>
        <taxon>Stramenopiles</taxon>
        <taxon>Oomycota</taxon>
        <taxon>Peronosporomycetes</taxon>
        <taxon>Peronosporales</taxon>
        <taxon>Peronosporaceae</taxon>
        <taxon>Phytophthora</taxon>
    </lineage>
</organism>
<dbReference type="AlphaFoldDB" id="V9EMH7"/>
<proteinExistence type="predicted"/>
<evidence type="ECO:0000256" key="1">
    <source>
        <dbReference type="SAM" id="MobiDB-lite"/>
    </source>
</evidence>
<reference evidence="2 3" key="1">
    <citation type="submission" date="2013-11" db="EMBL/GenBank/DDBJ databases">
        <title>The Genome Sequence of Phytophthora parasitica P1569.</title>
        <authorList>
            <consortium name="The Broad Institute Genomics Platform"/>
            <person name="Russ C."/>
            <person name="Tyler B."/>
            <person name="Panabieres F."/>
            <person name="Shan W."/>
            <person name="Tripathy S."/>
            <person name="Grunwald N."/>
            <person name="Machado M."/>
            <person name="Johnson C.S."/>
            <person name="Arredondo F."/>
            <person name="Hong C."/>
            <person name="Coffey M."/>
            <person name="Young S.K."/>
            <person name="Zeng Q."/>
            <person name="Gargeya S."/>
            <person name="Fitzgerald M."/>
            <person name="Abouelleil A."/>
            <person name="Alvarado L."/>
            <person name="Chapman S.B."/>
            <person name="Gainer-Dewar J."/>
            <person name="Goldberg J."/>
            <person name="Griggs A."/>
            <person name="Gujja S."/>
            <person name="Hansen M."/>
            <person name="Howarth C."/>
            <person name="Imamovic A."/>
            <person name="Ireland A."/>
            <person name="Larimer J."/>
            <person name="McCowan C."/>
            <person name="Murphy C."/>
            <person name="Pearson M."/>
            <person name="Poon T.W."/>
            <person name="Priest M."/>
            <person name="Roberts A."/>
            <person name="Saif S."/>
            <person name="Shea T."/>
            <person name="Sykes S."/>
            <person name="Wortman J."/>
            <person name="Nusbaum C."/>
            <person name="Birren B."/>
        </authorList>
    </citation>
    <scope>NUCLEOTIDE SEQUENCE [LARGE SCALE GENOMIC DNA]</scope>
    <source>
        <strain evidence="2 3">P1569</strain>
    </source>
</reference>
<evidence type="ECO:0000313" key="3">
    <source>
        <dbReference type="Proteomes" id="UP000018721"/>
    </source>
</evidence>
<keyword evidence="3" id="KW-1185">Reference proteome</keyword>
<gene>
    <name evidence="2" type="ORF">F443_14426</name>
</gene>
<accession>V9EMH7</accession>
<dbReference type="Proteomes" id="UP000018721">
    <property type="component" value="Unassembled WGS sequence"/>
</dbReference>
<dbReference type="EMBL" id="ANIZ01002490">
    <property type="protein sequence ID" value="ETI40131.1"/>
    <property type="molecule type" value="Genomic_DNA"/>
</dbReference>
<feature type="region of interest" description="Disordered" evidence="1">
    <location>
        <begin position="48"/>
        <end position="67"/>
    </location>
</feature>
<evidence type="ECO:0000313" key="2">
    <source>
        <dbReference type="EMBL" id="ETI40131.1"/>
    </source>
</evidence>
<protein>
    <submittedName>
        <fullName evidence="2">Uncharacterized protein</fullName>
    </submittedName>
</protein>
<name>V9EMH7_PHYNI</name>
<feature type="compositionally biased region" description="Polar residues" evidence="1">
    <location>
        <begin position="54"/>
        <end position="67"/>
    </location>
</feature>